<keyword evidence="2" id="KW-1185">Reference proteome</keyword>
<organism evidence="1 2">
    <name type="scientific">Acrasis kona</name>
    <dbReference type="NCBI Taxonomy" id="1008807"/>
    <lineage>
        <taxon>Eukaryota</taxon>
        <taxon>Discoba</taxon>
        <taxon>Heterolobosea</taxon>
        <taxon>Tetramitia</taxon>
        <taxon>Eutetramitia</taxon>
        <taxon>Acrasidae</taxon>
        <taxon>Acrasis</taxon>
    </lineage>
</organism>
<dbReference type="AlphaFoldDB" id="A0AAW2YZV3"/>
<gene>
    <name evidence="1" type="ORF">AKO1_014372</name>
</gene>
<evidence type="ECO:0000313" key="1">
    <source>
        <dbReference type="EMBL" id="KAL0482695.1"/>
    </source>
</evidence>
<proteinExistence type="predicted"/>
<dbReference type="EMBL" id="JAOPGA020000883">
    <property type="protein sequence ID" value="KAL0482695.1"/>
    <property type="molecule type" value="Genomic_DNA"/>
</dbReference>
<sequence>MQYCTKYLRVPRRTMQYRSLFYYKKEPEDKRMEARNKFNLPSLGKFEPPLSDQITSKHLENKYHLVIGINTVARLDNQNNFEVYIKTAIKSLLRELQNFYKSNNNIAKKMMKEKRRILLFVQDNTNDKNPPFDEMEAIQDKLQGEMYDVVLFKNKQRFLDPFKDIKGHDYKAADNTLPGHRARQQNADVISFIKHAVHFINFDHFLFMEDDFVTCGDMPYEVLRVIDELAKQDENNCGFRVSYGMNGLVFPRRDLVNFIDYVSHHIDMFPIDLMIRRYLYDKDPLIGLNNEPISKYEPCRMAKRFHYTFKHVLQEHIGKTSTFEERNVFNFRPAFPGCGYPMSAVWNLNEDEIFSLLYCPNWSVSPCGHLSVKF</sequence>
<reference evidence="1 2" key="1">
    <citation type="submission" date="2024-03" db="EMBL/GenBank/DDBJ databases">
        <title>The Acrasis kona genome and developmental transcriptomes reveal deep origins of eukaryotic multicellular pathways.</title>
        <authorList>
            <person name="Sheikh S."/>
            <person name="Fu C.-J."/>
            <person name="Brown M.W."/>
            <person name="Baldauf S.L."/>
        </authorList>
    </citation>
    <scope>NUCLEOTIDE SEQUENCE [LARGE SCALE GENOMIC DNA]</scope>
    <source>
        <strain evidence="1 2">ATCC MYA-3509</strain>
    </source>
</reference>
<name>A0AAW2YZV3_9EUKA</name>
<evidence type="ECO:0000313" key="2">
    <source>
        <dbReference type="Proteomes" id="UP001431209"/>
    </source>
</evidence>
<dbReference type="Proteomes" id="UP001431209">
    <property type="component" value="Unassembled WGS sequence"/>
</dbReference>
<comment type="caution">
    <text evidence="1">The sequence shown here is derived from an EMBL/GenBank/DDBJ whole genome shotgun (WGS) entry which is preliminary data.</text>
</comment>
<protein>
    <submittedName>
        <fullName evidence="1">Uncharacterized protein</fullName>
    </submittedName>
</protein>
<accession>A0AAW2YZV3</accession>